<accession>A0AAP6XM58</accession>
<dbReference type="RefSeq" id="WP_167616435.1">
    <property type="nucleotide sequence ID" value="NZ_JAAUVV010000009.1"/>
</dbReference>
<name>A0AAP6XM58_9CORY</name>
<sequence length="208" mass="21989">MISAVLALFLAIISSPTTAQAEERIQAEANGTTMTKMTERELNDFLAEHRPDITTDSGFAYDPESVSGWHVENTGIYLAYDLIGDESLQFGTVGILFDNNGSTTQSEITAVGDENGGVGKTWIDHQLVSDKSFSEADAEETMVPQSNVFSRFSDCMENRGVPGWVLTSITIACSAVCAATLGTGCVACISATASVHGGNIGYCIAQVA</sequence>
<organism evidence="2 3">
    <name type="scientific">Corynebacterium coyleae</name>
    <dbReference type="NCBI Taxonomy" id="53374"/>
    <lineage>
        <taxon>Bacteria</taxon>
        <taxon>Bacillati</taxon>
        <taxon>Actinomycetota</taxon>
        <taxon>Actinomycetes</taxon>
        <taxon>Mycobacteriales</taxon>
        <taxon>Corynebacteriaceae</taxon>
        <taxon>Corynebacterium</taxon>
    </lineage>
</organism>
<evidence type="ECO:0000256" key="1">
    <source>
        <dbReference type="SAM" id="SignalP"/>
    </source>
</evidence>
<dbReference type="Proteomes" id="UP000591626">
    <property type="component" value="Unassembled WGS sequence"/>
</dbReference>
<comment type="caution">
    <text evidence="2">The sequence shown here is derived from an EMBL/GenBank/DDBJ whole genome shotgun (WGS) entry which is preliminary data.</text>
</comment>
<proteinExistence type="predicted"/>
<protein>
    <submittedName>
        <fullName evidence="2">Uncharacterized protein</fullName>
    </submittedName>
</protein>
<reference evidence="2 3" key="1">
    <citation type="submission" date="2020-03" db="EMBL/GenBank/DDBJ databases">
        <title>Draft genome sequences of bacterial isolates from the female urobiome.</title>
        <authorList>
            <person name="Miller-Ensminger T."/>
            <person name="Wolfe A.J."/>
            <person name="Putonti C."/>
        </authorList>
    </citation>
    <scope>NUCLEOTIDE SEQUENCE [LARGE SCALE GENOMIC DNA]</scope>
    <source>
        <strain evidence="2 3">UMB8490</strain>
    </source>
</reference>
<evidence type="ECO:0000313" key="2">
    <source>
        <dbReference type="EMBL" id="NJJ03870.1"/>
    </source>
</evidence>
<gene>
    <name evidence="2" type="ORF">HC138_05810</name>
</gene>
<evidence type="ECO:0000313" key="3">
    <source>
        <dbReference type="Proteomes" id="UP000591626"/>
    </source>
</evidence>
<feature type="signal peptide" evidence="1">
    <location>
        <begin position="1"/>
        <end position="21"/>
    </location>
</feature>
<feature type="chain" id="PRO_5042912559" evidence="1">
    <location>
        <begin position="22"/>
        <end position="208"/>
    </location>
</feature>
<dbReference type="EMBL" id="JAAUVV010000009">
    <property type="protein sequence ID" value="NJJ03870.1"/>
    <property type="molecule type" value="Genomic_DNA"/>
</dbReference>
<dbReference type="AlphaFoldDB" id="A0AAP6XM58"/>
<keyword evidence="1" id="KW-0732">Signal</keyword>